<accession>A0A9D3V4C2</accession>
<keyword evidence="4" id="KW-1185">Reference proteome</keyword>
<keyword evidence="2" id="KW-1133">Transmembrane helix</keyword>
<gene>
    <name evidence="3" type="ORF">J1N35_032819</name>
</gene>
<reference evidence="3 4" key="1">
    <citation type="journal article" date="2021" name="Plant Biotechnol. J.">
        <title>Multi-omics assisted identification of the key and species-specific regulatory components of drought-tolerant mechanisms in Gossypium stocksii.</title>
        <authorList>
            <person name="Yu D."/>
            <person name="Ke L."/>
            <person name="Zhang D."/>
            <person name="Wu Y."/>
            <person name="Sun Y."/>
            <person name="Mei J."/>
            <person name="Sun J."/>
            <person name="Sun Y."/>
        </authorList>
    </citation>
    <scope>NUCLEOTIDE SEQUENCE [LARGE SCALE GENOMIC DNA]</scope>
    <source>
        <strain evidence="4">cv. E1</strain>
        <tissue evidence="3">Leaf</tissue>
    </source>
</reference>
<dbReference type="GO" id="GO:0031047">
    <property type="term" value="P:regulatory ncRNA-mediated gene silencing"/>
    <property type="evidence" value="ECO:0007669"/>
    <property type="project" value="InterPro"/>
</dbReference>
<evidence type="ECO:0000256" key="2">
    <source>
        <dbReference type="SAM" id="Phobius"/>
    </source>
</evidence>
<dbReference type="Proteomes" id="UP000828251">
    <property type="component" value="Unassembled WGS sequence"/>
</dbReference>
<dbReference type="AlphaFoldDB" id="A0A9D3V4C2"/>
<name>A0A9D3V4C2_9ROSI</name>
<keyword evidence="2" id="KW-0812">Transmembrane</keyword>
<evidence type="ECO:0000256" key="1">
    <source>
        <dbReference type="SAM" id="MobiDB-lite"/>
    </source>
</evidence>
<dbReference type="OrthoDB" id="10628540at2759"/>
<sequence>MSSRKGGSKGKEVSGVSSPKGDQLSHGVAEMNLDSSQDDGEWEVIQRKPKNRGGSTGAKPWGSQNSNPKPWNRGMRGNAGPGRGTGGNAWANHGADSRMATGRGNSRPQVVNKSLDNHEVLPILSFARLLSMVGIGNQALVPIHPRVSKMDMRKTMSTLRLKKTTMLMILRMVRMMLLLMILTMSF</sequence>
<feature type="transmembrane region" description="Helical" evidence="2">
    <location>
        <begin position="164"/>
        <end position="184"/>
    </location>
</feature>
<dbReference type="EMBL" id="JAIQCV010000009">
    <property type="protein sequence ID" value="KAH1067832.1"/>
    <property type="molecule type" value="Genomic_DNA"/>
</dbReference>
<comment type="caution">
    <text evidence="3">The sequence shown here is derived from an EMBL/GenBank/DDBJ whole genome shotgun (WGS) entry which is preliminary data.</text>
</comment>
<keyword evidence="2" id="KW-0472">Membrane</keyword>
<evidence type="ECO:0000313" key="4">
    <source>
        <dbReference type="Proteomes" id="UP000828251"/>
    </source>
</evidence>
<proteinExistence type="predicted"/>
<dbReference type="InterPro" id="IPR044287">
    <property type="entry name" value="SGS3"/>
</dbReference>
<dbReference type="PANTHER" id="PTHR46602">
    <property type="entry name" value="PROTEIN SUPPRESSOR OF GENE SILENCING 3"/>
    <property type="match status" value="1"/>
</dbReference>
<feature type="region of interest" description="Disordered" evidence="1">
    <location>
        <begin position="1"/>
        <end position="106"/>
    </location>
</feature>
<dbReference type="GO" id="GO:0051607">
    <property type="term" value="P:defense response to virus"/>
    <property type="evidence" value="ECO:0007669"/>
    <property type="project" value="InterPro"/>
</dbReference>
<organism evidence="3 4">
    <name type="scientific">Gossypium stocksii</name>
    <dbReference type="NCBI Taxonomy" id="47602"/>
    <lineage>
        <taxon>Eukaryota</taxon>
        <taxon>Viridiplantae</taxon>
        <taxon>Streptophyta</taxon>
        <taxon>Embryophyta</taxon>
        <taxon>Tracheophyta</taxon>
        <taxon>Spermatophyta</taxon>
        <taxon>Magnoliopsida</taxon>
        <taxon>eudicotyledons</taxon>
        <taxon>Gunneridae</taxon>
        <taxon>Pentapetalae</taxon>
        <taxon>rosids</taxon>
        <taxon>malvids</taxon>
        <taxon>Malvales</taxon>
        <taxon>Malvaceae</taxon>
        <taxon>Malvoideae</taxon>
        <taxon>Gossypium</taxon>
    </lineage>
</organism>
<evidence type="ECO:0000313" key="3">
    <source>
        <dbReference type="EMBL" id="KAH1067832.1"/>
    </source>
</evidence>
<dbReference type="PANTHER" id="PTHR46602:SF1">
    <property type="entry name" value="PROTEIN SUPPRESSOR OF GENE SILENCING 3"/>
    <property type="match status" value="1"/>
</dbReference>
<feature type="compositionally biased region" description="Gly residues" evidence="1">
    <location>
        <begin position="77"/>
        <end position="87"/>
    </location>
</feature>
<protein>
    <submittedName>
        <fullName evidence="3">Uncharacterized protein</fullName>
    </submittedName>
</protein>